<evidence type="ECO:0000256" key="3">
    <source>
        <dbReference type="ARBA" id="ARBA00022475"/>
    </source>
</evidence>
<gene>
    <name evidence="9" type="ORF">H9L22_16325</name>
</gene>
<evidence type="ECO:0000313" key="10">
    <source>
        <dbReference type="Proteomes" id="UP000516117"/>
    </source>
</evidence>
<dbReference type="SUPFAM" id="SSF161098">
    <property type="entry name" value="MetI-like"/>
    <property type="match status" value="1"/>
</dbReference>
<dbReference type="CDD" id="cd06261">
    <property type="entry name" value="TM_PBP2"/>
    <property type="match status" value="1"/>
</dbReference>
<dbReference type="InterPro" id="IPR051393">
    <property type="entry name" value="ABC_transporter_permease"/>
</dbReference>
<keyword evidence="10" id="KW-1185">Reference proteome</keyword>
<dbReference type="PROSITE" id="PS50928">
    <property type="entry name" value="ABC_TM1"/>
    <property type="match status" value="1"/>
</dbReference>
<dbReference type="PANTHER" id="PTHR30193">
    <property type="entry name" value="ABC TRANSPORTER PERMEASE PROTEIN"/>
    <property type="match status" value="1"/>
</dbReference>
<dbReference type="KEGG" id="tdf:H9L22_16325"/>
<evidence type="ECO:0000256" key="2">
    <source>
        <dbReference type="ARBA" id="ARBA00022448"/>
    </source>
</evidence>
<organism evidence="9 10">
    <name type="scientific">Tessaracoccus defluvii</name>
    <dbReference type="NCBI Taxonomy" id="1285901"/>
    <lineage>
        <taxon>Bacteria</taxon>
        <taxon>Bacillati</taxon>
        <taxon>Actinomycetota</taxon>
        <taxon>Actinomycetes</taxon>
        <taxon>Propionibacteriales</taxon>
        <taxon>Propionibacteriaceae</taxon>
        <taxon>Tessaracoccus</taxon>
    </lineage>
</organism>
<proteinExistence type="inferred from homology"/>
<feature type="transmembrane region" description="Helical" evidence="7">
    <location>
        <begin position="104"/>
        <end position="125"/>
    </location>
</feature>
<evidence type="ECO:0000256" key="6">
    <source>
        <dbReference type="ARBA" id="ARBA00023136"/>
    </source>
</evidence>
<keyword evidence="2 7" id="KW-0813">Transport</keyword>
<evidence type="ECO:0000259" key="8">
    <source>
        <dbReference type="PROSITE" id="PS50928"/>
    </source>
</evidence>
<dbReference type="GO" id="GO:0055085">
    <property type="term" value="P:transmembrane transport"/>
    <property type="evidence" value="ECO:0007669"/>
    <property type="project" value="InterPro"/>
</dbReference>
<dbReference type="RefSeq" id="WP_187720822.1">
    <property type="nucleotide sequence ID" value="NZ_BAABBL010000005.1"/>
</dbReference>
<dbReference type="Proteomes" id="UP000516117">
    <property type="component" value="Chromosome"/>
</dbReference>
<keyword evidence="6 7" id="KW-0472">Membrane</keyword>
<dbReference type="Pfam" id="PF00528">
    <property type="entry name" value="BPD_transp_1"/>
    <property type="match status" value="1"/>
</dbReference>
<dbReference type="Gene3D" id="1.10.3720.10">
    <property type="entry name" value="MetI-like"/>
    <property type="match status" value="1"/>
</dbReference>
<feature type="transmembrane region" description="Helical" evidence="7">
    <location>
        <begin position="158"/>
        <end position="181"/>
    </location>
</feature>
<dbReference type="InterPro" id="IPR000515">
    <property type="entry name" value="MetI-like"/>
</dbReference>
<feature type="transmembrane region" description="Helical" evidence="7">
    <location>
        <begin position="7"/>
        <end position="30"/>
    </location>
</feature>
<sequence>MESKKRFWIALLFILPFGLLYTVFTIWPVFQGMWISLWKWGLMGPQKFVGLDNFTKAFGDKYFWGALGNTTIFTLITVPMLMLTAISFALMANRPTKIRKFARSAFYIPSVLSVSVISFVAIFMAEPHQGFINNLLHDIGLLPPGVEPQWIQGNGLNWITLSVTTVWWTVGFSMLLYLAALQEIPDEVYEAADIDGASKFRQLFSITLPLLSNTHWLVLLLQVLASFKVFGQTQLITGGGPGTSTRSIVQYVYVQGFGKDNMGYASAMSFALFVILLVFSLVQVRLQGRSQRS</sequence>
<feature type="domain" description="ABC transmembrane type-1" evidence="8">
    <location>
        <begin position="67"/>
        <end position="283"/>
    </location>
</feature>
<dbReference type="PANTHER" id="PTHR30193:SF37">
    <property type="entry name" value="INNER MEMBRANE ABC TRANSPORTER PERMEASE PROTEIN YCJO"/>
    <property type="match status" value="1"/>
</dbReference>
<dbReference type="AlphaFoldDB" id="A0A7H0H577"/>
<protein>
    <submittedName>
        <fullName evidence="9">Sugar ABC transporter permease</fullName>
    </submittedName>
</protein>
<accession>A0A7H0H577</accession>
<comment type="subcellular location">
    <subcellularLocation>
        <location evidence="1 7">Cell membrane</location>
        <topology evidence="1 7">Multi-pass membrane protein</topology>
    </subcellularLocation>
</comment>
<feature type="transmembrane region" description="Helical" evidence="7">
    <location>
        <begin position="202"/>
        <end position="225"/>
    </location>
</feature>
<dbReference type="EMBL" id="CP060789">
    <property type="protein sequence ID" value="QNP55693.1"/>
    <property type="molecule type" value="Genomic_DNA"/>
</dbReference>
<name>A0A7H0H577_9ACTN</name>
<dbReference type="InterPro" id="IPR035906">
    <property type="entry name" value="MetI-like_sf"/>
</dbReference>
<evidence type="ECO:0000256" key="7">
    <source>
        <dbReference type="RuleBase" id="RU363032"/>
    </source>
</evidence>
<evidence type="ECO:0000256" key="1">
    <source>
        <dbReference type="ARBA" id="ARBA00004651"/>
    </source>
</evidence>
<dbReference type="GO" id="GO:0005886">
    <property type="term" value="C:plasma membrane"/>
    <property type="evidence" value="ECO:0007669"/>
    <property type="project" value="UniProtKB-SubCell"/>
</dbReference>
<evidence type="ECO:0000313" key="9">
    <source>
        <dbReference type="EMBL" id="QNP55693.1"/>
    </source>
</evidence>
<reference evidence="9 10" key="1">
    <citation type="submission" date="2020-08" db="EMBL/GenBank/DDBJ databases">
        <title>Genome sequence of Tessaracoccus defluvii JCM 17540T.</title>
        <authorList>
            <person name="Hyun D.-W."/>
            <person name="Bae J.-W."/>
        </authorList>
    </citation>
    <scope>NUCLEOTIDE SEQUENCE [LARGE SCALE GENOMIC DNA]</scope>
    <source>
        <strain evidence="9 10">JCM 17540</strain>
    </source>
</reference>
<evidence type="ECO:0000256" key="4">
    <source>
        <dbReference type="ARBA" id="ARBA00022692"/>
    </source>
</evidence>
<feature type="transmembrane region" description="Helical" evidence="7">
    <location>
        <begin position="262"/>
        <end position="282"/>
    </location>
</feature>
<evidence type="ECO:0000256" key="5">
    <source>
        <dbReference type="ARBA" id="ARBA00022989"/>
    </source>
</evidence>
<keyword evidence="5 7" id="KW-1133">Transmembrane helix</keyword>
<comment type="similarity">
    <text evidence="7">Belongs to the binding-protein-dependent transport system permease family.</text>
</comment>
<keyword evidence="3" id="KW-1003">Cell membrane</keyword>
<feature type="transmembrane region" description="Helical" evidence="7">
    <location>
        <begin position="72"/>
        <end position="92"/>
    </location>
</feature>
<keyword evidence="4 7" id="KW-0812">Transmembrane</keyword>